<gene>
    <name evidence="2" type="primary">pcaD</name>
    <name evidence="2" type="ORF">JF625_17650</name>
</gene>
<dbReference type="AlphaFoldDB" id="A0A952FM95"/>
<dbReference type="GO" id="GO:0042952">
    <property type="term" value="P:beta-ketoadipate pathway"/>
    <property type="evidence" value="ECO:0007669"/>
    <property type="project" value="InterPro"/>
</dbReference>
<dbReference type="InterPro" id="IPR000073">
    <property type="entry name" value="AB_hydrolase_1"/>
</dbReference>
<dbReference type="NCBIfam" id="TIGR02427">
    <property type="entry name" value="protocat_pcaD"/>
    <property type="match status" value="1"/>
</dbReference>
<evidence type="ECO:0000313" key="2">
    <source>
        <dbReference type="EMBL" id="MBW8726956.1"/>
    </source>
</evidence>
<dbReference type="GO" id="GO:0047570">
    <property type="term" value="F:3-oxoadipate enol-lactonase activity"/>
    <property type="evidence" value="ECO:0007669"/>
    <property type="project" value="UniProtKB-EC"/>
</dbReference>
<dbReference type="PANTHER" id="PTHR43194:SF2">
    <property type="entry name" value="PEROXISOMAL MEMBRANE PROTEIN LPX1"/>
    <property type="match status" value="1"/>
</dbReference>
<reference evidence="2" key="1">
    <citation type="submission" date="2020-06" db="EMBL/GenBank/DDBJ databases">
        <title>Stable isotope informed genome-resolved metagenomics uncovers potential trophic interactions in rhizosphere soil.</title>
        <authorList>
            <person name="Starr E.P."/>
            <person name="Shi S."/>
            <person name="Blazewicz S.J."/>
            <person name="Koch B.J."/>
            <person name="Probst A.J."/>
            <person name="Hungate B.A."/>
            <person name="Pett-Ridge J."/>
            <person name="Firestone M.K."/>
            <person name="Banfield J.F."/>
        </authorList>
    </citation>
    <scope>NUCLEOTIDE SEQUENCE</scope>
    <source>
        <strain evidence="2">YM_69_17</strain>
    </source>
</reference>
<dbReference type="Gene3D" id="3.40.50.1820">
    <property type="entry name" value="alpha/beta hydrolase"/>
    <property type="match status" value="1"/>
</dbReference>
<evidence type="ECO:0000259" key="1">
    <source>
        <dbReference type="Pfam" id="PF00561"/>
    </source>
</evidence>
<accession>A0A952FM95</accession>
<sequence length="262" mass="27685">MDAVKANGIVLHVEDRGPRDAPALVFINSVGTDFRIWDAVVPQFPQHRTLRYDKRGHGLSGGEGGDSIEAHAADLAALLDAQGIRRATVVGLSIGGMIALGLTRLRPDLVERLVLCDTAQKIGTAEAWQVRIAAVEAGGVAGIAGATMERWFSADFRARQPDLVAIARTMLSRTPADGYIRACAALRDGDLTAAAQDVAVPTLCLCGTEDIATTPELVRSLAALIPGARYQDIPGAGHLPCVEAPELLAGLIRDFIEEGRHG</sequence>
<dbReference type="Pfam" id="PF00561">
    <property type="entry name" value="Abhydrolase_1"/>
    <property type="match status" value="1"/>
</dbReference>
<dbReference type="PANTHER" id="PTHR43194">
    <property type="entry name" value="HYDROLASE ALPHA/BETA FOLD FAMILY"/>
    <property type="match status" value="1"/>
</dbReference>
<name>A0A952FM95_9PROT</name>
<keyword evidence="2" id="KW-0378">Hydrolase</keyword>
<feature type="domain" description="AB hydrolase-1" evidence="1">
    <location>
        <begin position="22"/>
        <end position="245"/>
    </location>
</feature>
<dbReference type="InterPro" id="IPR026968">
    <property type="entry name" value="PcaD/CatD"/>
</dbReference>
<dbReference type="Proteomes" id="UP000700706">
    <property type="component" value="Unassembled WGS sequence"/>
</dbReference>
<dbReference type="EC" id="3.1.1.24" evidence="2"/>
<proteinExistence type="predicted"/>
<dbReference type="EMBL" id="JAEKLZ010000245">
    <property type="protein sequence ID" value="MBW8726956.1"/>
    <property type="molecule type" value="Genomic_DNA"/>
</dbReference>
<organism evidence="2 3">
    <name type="scientific">Inquilinus limosus</name>
    <dbReference type="NCBI Taxonomy" id="171674"/>
    <lineage>
        <taxon>Bacteria</taxon>
        <taxon>Pseudomonadati</taxon>
        <taxon>Pseudomonadota</taxon>
        <taxon>Alphaproteobacteria</taxon>
        <taxon>Rhodospirillales</taxon>
        <taxon>Rhodospirillaceae</taxon>
        <taxon>Inquilinus</taxon>
    </lineage>
</organism>
<evidence type="ECO:0000313" key="3">
    <source>
        <dbReference type="Proteomes" id="UP000700706"/>
    </source>
</evidence>
<dbReference type="SUPFAM" id="SSF53474">
    <property type="entry name" value="alpha/beta-Hydrolases"/>
    <property type="match status" value="1"/>
</dbReference>
<comment type="caution">
    <text evidence="2">The sequence shown here is derived from an EMBL/GenBank/DDBJ whole genome shotgun (WGS) entry which is preliminary data.</text>
</comment>
<dbReference type="PRINTS" id="PR00111">
    <property type="entry name" value="ABHYDROLASE"/>
</dbReference>
<protein>
    <submittedName>
        <fullName evidence="2">3-oxoadipate enol-lactonase</fullName>
        <ecNumber evidence="2">3.1.1.24</ecNumber>
    </submittedName>
</protein>
<dbReference type="InterPro" id="IPR029058">
    <property type="entry name" value="AB_hydrolase_fold"/>
</dbReference>
<dbReference type="InterPro" id="IPR050228">
    <property type="entry name" value="Carboxylesterase_BioH"/>
</dbReference>